<name>A0A1F7RQK4_9BACT</name>
<accession>A0A1F7RQK4</accession>
<dbReference type="AlphaFoldDB" id="A0A1F7RQK4"/>
<gene>
    <name evidence="1" type="ORF">A2161_19030</name>
</gene>
<evidence type="ECO:0000313" key="2">
    <source>
        <dbReference type="Proteomes" id="UP000179266"/>
    </source>
</evidence>
<dbReference type="InterPro" id="IPR041916">
    <property type="entry name" value="Anti_sigma_zinc_sf"/>
</dbReference>
<comment type="caution">
    <text evidence="1">The sequence shown here is derived from an EMBL/GenBank/DDBJ whole genome shotgun (WGS) entry which is preliminary data.</text>
</comment>
<organism evidence="1 2">
    <name type="scientific">Candidatus Schekmanbacteria bacterium RBG_13_48_7</name>
    <dbReference type="NCBI Taxonomy" id="1817878"/>
    <lineage>
        <taxon>Bacteria</taxon>
        <taxon>Candidatus Schekmaniibacteriota</taxon>
    </lineage>
</organism>
<dbReference type="Proteomes" id="UP000179266">
    <property type="component" value="Unassembled WGS sequence"/>
</dbReference>
<protein>
    <submittedName>
        <fullName evidence="1">Uncharacterized protein</fullName>
    </submittedName>
</protein>
<dbReference type="Gene3D" id="1.10.10.1320">
    <property type="entry name" value="Anti-sigma factor, zinc-finger domain"/>
    <property type="match status" value="1"/>
</dbReference>
<reference evidence="1 2" key="1">
    <citation type="journal article" date="2016" name="Nat. Commun.">
        <title>Thousands of microbial genomes shed light on interconnected biogeochemical processes in an aquifer system.</title>
        <authorList>
            <person name="Anantharaman K."/>
            <person name="Brown C.T."/>
            <person name="Hug L.A."/>
            <person name="Sharon I."/>
            <person name="Castelle C.J."/>
            <person name="Probst A.J."/>
            <person name="Thomas B.C."/>
            <person name="Singh A."/>
            <person name="Wilkins M.J."/>
            <person name="Karaoz U."/>
            <person name="Brodie E.L."/>
            <person name="Williams K.H."/>
            <person name="Hubbard S.S."/>
            <person name="Banfield J.F."/>
        </authorList>
    </citation>
    <scope>NUCLEOTIDE SEQUENCE [LARGE SCALE GENOMIC DNA]</scope>
</reference>
<proteinExistence type="predicted"/>
<evidence type="ECO:0000313" key="1">
    <source>
        <dbReference type="EMBL" id="OGL43846.1"/>
    </source>
</evidence>
<sequence>MKRRIKKMNCESSNWLKYIEDVLSPEEKIQYNNHLKHCEKCRNTLADMGFMYSILAADIPKSLPSQCVASEDLLDYVEGNVSETRRTQIELHLNECSMCKSEMEYAKQAFQPSTNQAAVPHIVPELPEFIKRFLHKSPVKEKISFRERLAEFFQPGFGSDMVPVMAHEKYNSTHRCDECGEMLAISAQYCQHCGLKVEEGSEQKSETSVREDESIEAKLEAQIKSIEQQEETKIHASVKETEQRILGKPTLDEPVTDTPAQTCKKCNKTLFIGWNYCPVCGLPANPL</sequence>
<dbReference type="EMBL" id="MGDD01000252">
    <property type="protein sequence ID" value="OGL43846.1"/>
    <property type="molecule type" value="Genomic_DNA"/>
</dbReference>